<feature type="non-terminal residue" evidence="2">
    <location>
        <position position="279"/>
    </location>
</feature>
<proteinExistence type="predicted"/>
<feature type="transmembrane region" description="Helical" evidence="1">
    <location>
        <begin position="12"/>
        <end position="30"/>
    </location>
</feature>
<dbReference type="PANTHER" id="PTHR38454:SF1">
    <property type="entry name" value="INTEGRAL MEMBRANE PROTEIN"/>
    <property type="match status" value="1"/>
</dbReference>
<feature type="transmembrane region" description="Helical" evidence="1">
    <location>
        <begin position="193"/>
        <end position="211"/>
    </location>
</feature>
<reference evidence="2" key="1">
    <citation type="submission" date="2018-05" db="EMBL/GenBank/DDBJ databases">
        <authorList>
            <person name="Lanie J.A."/>
            <person name="Ng W.-L."/>
            <person name="Kazmierczak K.M."/>
            <person name="Andrzejewski T.M."/>
            <person name="Davidsen T.M."/>
            <person name="Wayne K.J."/>
            <person name="Tettelin H."/>
            <person name="Glass J.I."/>
            <person name="Rusch D."/>
            <person name="Podicherti R."/>
            <person name="Tsui H.-C.T."/>
            <person name="Winkler M.E."/>
        </authorList>
    </citation>
    <scope>NUCLEOTIDE SEQUENCE</scope>
</reference>
<keyword evidence="1" id="KW-0472">Membrane</keyword>
<name>A0A382LBT0_9ZZZZ</name>
<evidence type="ECO:0008006" key="3">
    <source>
        <dbReference type="Google" id="ProtNLM"/>
    </source>
</evidence>
<evidence type="ECO:0000256" key="1">
    <source>
        <dbReference type="SAM" id="Phobius"/>
    </source>
</evidence>
<evidence type="ECO:0000313" key="2">
    <source>
        <dbReference type="EMBL" id="SVC34120.1"/>
    </source>
</evidence>
<gene>
    <name evidence="2" type="ORF">METZ01_LOCUS286974</name>
</gene>
<keyword evidence="1" id="KW-1133">Transmembrane helix</keyword>
<dbReference type="EMBL" id="UINC01086034">
    <property type="protein sequence ID" value="SVC34120.1"/>
    <property type="molecule type" value="Genomic_DNA"/>
</dbReference>
<sequence>MLNQLLDKKNQVAIAILMVVPMVILYRMIFFGEIVGANDQLERYPINQWRDTYVENNSEFPQWFPNLFSGMPSYGGYIYTPGDPTRPLQDLIFFNKGIKIWFYLVLGSLGMFFFLQSLGVGSFGSIIGGLLTGLTPYGFGLINAGHLNKIFAMAFIPWILMFVFDLMKKSTIKSILLVSMASAFQLWANHPQIVYYTWMVIGFYFVWELGLSVKEKSFSAKTSGTQLGGIIVALVIALFMVSDPYVDIYKFQKHSNRGAKSVLDQTGQTETGTDWRYAT</sequence>
<dbReference type="InterPro" id="IPR018580">
    <property type="entry name" value="Uncharacterised_YfhO"/>
</dbReference>
<keyword evidence="1" id="KW-0812">Transmembrane</keyword>
<accession>A0A382LBT0</accession>
<feature type="transmembrane region" description="Helical" evidence="1">
    <location>
        <begin position="147"/>
        <end position="164"/>
    </location>
</feature>
<dbReference type="AlphaFoldDB" id="A0A382LBT0"/>
<feature type="transmembrane region" description="Helical" evidence="1">
    <location>
        <begin position="100"/>
        <end position="127"/>
    </location>
</feature>
<dbReference type="PANTHER" id="PTHR38454">
    <property type="entry name" value="INTEGRAL MEMBRANE PROTEIN-RELATED"/>
    <property type="match status" value="1"/>
</dbReference>
<protein>
    <recommendedName>
        <fullName evidence="3">Membrane protein 6-pyruvoyl-tetrahydropterin synthase-related domain-containing protein</fullName>
    </recommendedName>
</protein>
<feature type="transmembrane region" description="Helical" evidence="1">
    <location>
        <begin position="223"/>
        <end position="241"/>
    </location>
</feature>
<organism evidence="2">
    <name type="scientific">marine metagenome</name>
    <dbReference type="NCBI Taxonomy" id="408172"/>
    <lineage>
        <taxon>unclassified sequences</taxon>
        <taxon>metagenomes</taxon>
        <taxon>ecological metagenomes</taxon>
    </lineage>
</organism>